<feature type="active site" description="Proton donor/acceptor" evidence="7">
    <location>
        <position position="195"/>
    </location>
</feature>
<comment type="caution">
    <text evidence="8">The sequence shown here is derived from an EMBL/GenBank/DDBJ whole genome shotgun (WGS) entry which is preliminary data.</text>
</comment>
<evidence type="ECO:0000313" key="8">
    <source>
        <dbReference type="EMBL" id="OGY34519.1"/>
    </source>
</evidence>
<feature type="binding site" evidence="7">
    <location>
        <begin position="196"/>
        <end position="197"/>
    </location>
    <ligand>
        <name>substrate</name>
    </ligand>
</feature>
<dbReference type="GO" id="GO:0071555">
    <property type="term" value="P:cell wall organization"/>
    <property type="evidence" value="ECO:0007669"/>
    <property type="project" value="UniProtKB-KW"/>
</dbReference>
<accession>A0A1G1X3D7</accession>
<evidence type="ECO:0000256" key="6">
    <source>
        <dbReference type="ARBA" id="ARBA00023316"/>
    </source>
</evidence>
<evidence type="ECO:0000256" key="3">
    <source>
        <dbReference type="ARBA" id="ARBA00022960"/>
    </source>
</evidence>
<keyword evidence="5 7" id="KW-0413">Isomerase</keyword>
<comment type="catalytic activity">
    <reaction evidence="1 7">
        <text>L-glutamate = D-glutamate</text>
        <dbReference type="Rhea" id="RHEA:12813"/>
        <dbReference type="ChEBI" id="CHEBI:29985"/>
        <dbReference type="ChEBI" id="CHEBI:29986"/>
        <dbReference type="EC" id="5.1.1.3"/>
    </reaction>
</comment>
<feature type="binding site" evidence="7">
    <location>
        <begin position="70"/>
        <end position="71"/>
    </location>
    <ligand>
        <name>substrate</name>
    </ligand>
</feature>
<dbReference type="InterPro" id="IPR001920">
    <property type="entry name" value="Asp/Glu_race"/>
</dbReference>
<dbReference type="NCBIfam" id="TIGR00067">
    <property type="entry name" value="glut_race"/>
    <property type="match status" value="1"/>
</dbReference>
<dbReference type="GO" id="GO:0009252">
    <property type="term" value="P:peptidoglycan biosynthetic process"/>
    <property type="evidence" value="ECO:0007669"/>
    <property type="project" value="UniProtKB-UniRule"/>
</dbReference>
<dbReference type="EMBL" id="MHHR01000013">
    <property type="protein sequence ID" value="OGY34519.1"/>
    <property type="molecule type" value="Genomic_DNA"/>
</dbReference>
<evidence type="ECO:0000256" key="5">
    <source>
        <dbReference type="ARBA" id="ARBA00023235"/>
    </source>
</evidence>
<evidence type="ECO:0000256" key="2">
    <source>
        <dbReference type="ARBA" id="ARBA00013090"/>
    </source>
</evidence>
<comment type="similarity">
    <text evidence="7">Belongs to the aspartate/glutamate racemases family.</text>
</comment>
<protein>
    <recommendedName>
        <fullName evidence="2 7">Glutamate racemase</fullName>
        <ecNumber evidence="2 7">5.1.1.3</ecNumber>
    </recommendedName>
</protein>
<proteinExistence type="inferred from homology"/>
<feature type="binding site" evidence="7">
    <location>
        <begin position="38"/>
        <end position="39"/>
    </location>
    <ligand>
        <name>substrate</name>
    </ligand>
</feature>
<dbReference type="PROSITE" id="PS00923">
    <property type="entry name" value="ASP_GLU_RACEMASE_1"/>
    <property type="match status" value="1"/>
</dbReference>
<organism evidence="8 9">
    <name type="scientific">Candidatus Andersenbacteria bacterium RIFCSPHIGHO2_12_FULL_45_11</name>
    <dbReference type="NCBI Taxonomy" id="1797281"/>
    <lineage>
        <taxon>Bacteria</taxon>
        <taxon>Candidatus Anderseniibacteriota</taxon>
    </lineage>
</organism>
<feature type="binding site" evidence="7">
    <location>
        <begin position="6"/>
        <end position="7"/>
    </location>
    <ligand>
        <name>substrate</name>
    </ligand>
</feature>
<dbReference type="AlphaFoldDB" id="A0A1G1X3D7"/>
<evidence type="ECO:0000256" key="1">
    <source>
        <dbReference type="ARBA" id="ARBA00001602"/>
    </source>
</evidence>
<dbReference type="Proteomes" id="UP000177528">
    <property type="component" value="Unassembled WGS sequence"/>
</dbReference>
<keyword evidence="3 7" id="KW-0133">Cell shape</keyword>
<sequence>MIGIFDSGYGGLTIARAIHQALPEYSTIYLGDNARAPYGERSDAEILEFTKQGVDTLFQRGCVLVILGCNTASAAALRILQQQWLPQMWPDKRILGILVPTVEAISSLPHEHVSVLATAHTVATNAYEREIHKLNSNIQVTQHACTNLAGMIESFGADDERVQESAKRCVDGFVSPPARGGAGGGGSIDAVLLGCTHYDFVADYIQSLLPPETVLIRQPNIVAKSLQDYLFRHPEIDSCMDKTGNRTYLTTGNLTEVSIKSTRLLGEKTTFNNKGIL</sequence>
<reference evidence="8 9" key="1">
    <citation type="journal article" date="2016" name="Nat. Commun.">
        <title>Thousands of microbial genomes shed light on interconnected biogeochemical processes in an aquifer system.</title>
        <authorList>
            <person name="Anantharaman K."/>
            <person name="Brown C.T."/>
            <person name="Hug L.A."/>
            <person name="Sharon I."/>
            <person name="Castelle C.J."/>
            <person name="Probst A.J."/>
            <person name="Thomas B.C."/>
            <person name="Singh A."/>
            <person name="Wilkins M.J."/>
            <person name="Karaoz U."/>
            <person name="Brodie E.L."/>
            <person name="Williams K.H."/>
            <person name="Hubbard S.S."/>
            <person name="Banfield J.F."/>
        </authorList>
    </citation>
    <scope>NUCLEOTIDE SEQUENCE [LARGE SCALE GENOMIC DNA]</scope>
</reference>
<name>A0A1G1X3D7_9BACT</name>
<dbReference type="InterPro" id="IPR015942">
    <property type="entry name" value="Asp/Glu/hydantoin_racemase"/>
</dbReference>
<keyword evidence="4 7" id="KW-0573">Peptidoglycan synthesis</keyword>
<dbReference type="PANTHER" id="PTHR21198:SF2">
    <property type="entry name" value="GLUTAMATE RACEMASE"/>
    <property type="match status" value="1"/>
</dbReference>
<comment type="function">
    <text evidence="7">Provides the (R)-glutamate required for cell wall biosynthesis.</text>
</comment>
<dbReference type="InterPro" id="IPR018187">
    <property type="entry name" value="Asp/Glu_racemase_AS_1"/>
</dbReference>
<evidence type="ECO:0000313" key="9">
    <source>
        <dbReference type="Proteomes" id="UP000177528"/>
    </source>
</evidence>
<feature type="active site" description="Proton donor/acceptor" evidence="7">
    <location>
        <position position="69"/>
    </location>
</feature>
<dbReference type="PANTHER" id="PTHR21198">
    <property type="entry name" value="GLUTAMATE RACEMASE"/>
    <property type="match status" value="1"/>
</dbReference>
<dbReference type="EC" id="5.1.1.3" evidence="2 7"/>
<keyword evidence="6 7" id="KW-0961">Cell wall biogenesis/degradation</keyword>
<dbReference type="Pfam" id="PF01177">
    <property type="entry name" value="Asp_Glu_race"/>
    <property type="match status" value="1"/>
</dbReference>
<dbReference type="InterPro" id="IPR004391">
    <property type="entry name" value="Glu_race"/>
</dbReference>
<comment type="pathway">
    <text evidence="7">Cell wall biogenesis; peptidoglycan biosynthesis.</text>
</comment>
<evidence type="ECO:0000256" key="4">
    <source>
        <dbReference type="ARBA" id="ARBA00022984"/>
    </source>
</evidence>
<gene>
    <name evidence="7" type="primary">murI</name>
    <name evidence="8" type="ORF">A3D99_03430</name>
</gene>
<dbReference type="SUPFAM" id="SSF53681">
    <property type="entry name" value="Aspartate/glutamate racemase"/>
    <property type="match status" value="2"/>
</dbReference>
<evidence type="ECO:0000256" key="7">
    <source>
        <dbReference type="HAMAP-Rule" id="MF_00258"/>
    </source>
</evidence>
<dbReference type="UniPathway" id="UPA00219"/>
<dbReference type="Gene3D" id="3.40.50.1860">
    <property type="match status" value="2"/>
</dbReference>
<dbReference type="HAMAP" id="MF_00258">
    <property type="entry name" value="Glu_racemase"/>
    <property type="match status" value="1"/>
</dbReference>
<dbReference type="GO" id="GO:0008360">
    <property type="term" value="P:regulation of cell shape"/>
    <property type="evidence" value="ECO:0007669"/>
    <property type="project" value="UniProtKB-KW"/>
</dbReference>
<dbReference type="GO" id="GO:0008881">
    <property type="term" value="F:glutamate racemase activity"/>
    <property type="evidence" value="ECO:0007669"/>
    <property type="project" value="UniProtKB-UniRule"/>
</dbReference>